<dbReference type="PANTHER" id="PTHR38039">
    <property type="entry name" value="TOXIN YOEB"/>
    <property type="match status" value="1"/>
</dbReference>
<dbReference type="KEGG" id="serj:SGUI_2196"/>
<name>A0A1B1NDT8_9MICO</name>
<keyword evidence="4" id="KW-0255">Endonuclease</keyword>
<protein>
    <recommendedName>
        <fullName evidence="7">Endoribonuclease YoeB</fullName>
    </recommendedName>
    <alternativeName>
        <fullName evidence="6">Putative mRNA interferase YoeB</fullName>
    </alternativeName>
</protein>
<dbReference type="EMBL" id="CP014989">
    <property type="protein sequence ID" value="ANS79592.1"/>
    <property type="molecule type" value="Genomic_DNA"/>
</dbReference>
<dbReference type="STRING" id="1758689.SGUI_2196"/>
<dbReference type="SUPFAM" id="SSF143011">
    <property type="entry name" value="RelE-like"/>
    <property type="match status" value="1"/>
</dbReference>
<dbReference type="Proteomes" id="UP000092482">
    <property type="component" value="Chromosome"/>
</dbReference>
<dbReference type="NCBIfam" id="TIGR02116">
    <property type="entry name" value="toxin_Txe_YoeB"/>
    <property type="match status" value="1"/>
</dbReference>
<dbReference type="PATRIC" id="fig|1758689.4.peg.2286"/>
<dbReference type="GO" id="GO:0016787">
    <property type="term" value="F:hydrolase activity"/>
    <property type="evidence" value="ECO:0007669"/>
    <property type="project" value="UniProtKB-KW"/>
</dbReference>
<dbReference type="GO" id="GO:0006401">
    <property type="term" value="P:RNA catabolic process"/>
    <property type="evidence" value="ECO:0007669"/>
    <property type="project" value="InterPro"/>
</dbReference>
<evidence type="ECO:0000256" key="6">
    <source>
        <dbReference type="ARBA" id="ARBA00030388"/>
    </source>
</evidence>
<evidence type="ECO:0000256" key="2">
    <source>
        <dbReference type="ARBA" id="ARBA00022649"/>
    </source>
</evidence>
<organism evidence="8 9">
    <name type="scientific">Serinicoccus hydrothermalis</name>
    <dbReference type="NCBI Taxonomy" id="1758689"/>
    <lineage>
        <taxon>Bacteria</taxon>
        <taxon>Bacillati</taxon>
        <taxon>Actinomycetota</taxon>
        <taxon>Actinomycetes</taxon>
        <taxon>Micrococcales</taxon>
        <taxon>Ornithinimicrobiaceae</taxon>
        <taxon>Serinicoccus</taxon>
    </lineage>
</organism>
<dbReference type="Pfam" id="PF06769">
    <property type="entry name" value="YoeB_toxin"/>
    <property type="match status" value="1"/>
</dbReference>
<dbReference type="GO" id="GO:0045892">
    <property type="term" value="P:negative regulation of DNA-templated transcription"/>
    <property type="evidence" value="ECO:0007669"/>
    <property type="project" value="TreeGrafter"/>
</dbReference>
<evidence type="ECO:0000256" key="4">
    <source>
        <dbReference type="ARBA" id="ARBA00022759"/>
    </source>
</evidence>
<keyword evidence="2" id="KW-1277">Toxin-antitoxin system</keyword>
<dbReference type="GO" id="GO:0004519">
    <property type="term" value="F:endonuclease activity"/>
    <property type="evidence" value="ECO:0007669"/>
    <property type="project" value="UniProtKB-KW"/>
</dbReference>
<keyword evidence="3" id="KW-0540">Nuclease</keyword>
<dbReference type="AlphaFoldDB" id="A0A1B1NDT8"/>
<evidence type="ECO:0000256" key="3">
    <source>
        <dbReference type="ARBA" id="ARBA00022722"/>
    </source>
</evidence>
<gene>
    <name evidence="8" type="ORF">SGUI_2196</name>
</gene>
<dbReference type="Gene3D" id="3.30.2310.20">
    <property type="entry name" value="RelE-like"/>
    <property type="match status" value="1"/>
</dbReference>
<reference evidence="8 9" key="1">
    <citation type="submission" date="2016-03" db="EMBL/GenBank/DDBJ databases">
        <title>Shallow-sea hydrothermal system.</title>
        <authorList>
            <person name="Tang K."/>
        </authorList>
    </citation>
    <scope>NUCLEOTIDE SEQUENCE [LARGE SCALE GENOMIC DNA]</scope>
    <source>
        <strain evidence="8 9">JLT9</strain>
    </source>
</reference>
<evidence type="ECO:0000313" key="9">
    <source>
        <dbReference type="Proteomes" id="UP000092482"/>
    </source>
</evidence>
<keyword evidence="9" id="KW-1185">Reference proteome</keyword>
<accession>A0A1B1NDT8</accession>
<evidence type="ECO:0000256" key="1">
    <source>
        <dbReference type="ARBA" id="ARBA00008172"/>
    </source>
</evidence>
<keyword evidence="5" id="KW-0378">Hydrolase</keyword>
<proteinExistence type="inferred from homology"/>
<dbReference type="InterPro" id="IPR035093">
    <property type="entry name" value="RelE/ParE_toxin_dom_sf"/>
</dbReference>
<dbReference type="InterPro" id="IPR009614">
    <property type="entry name" value="YoeB_toxin"/>
</dbReference>
<evidence type="ECO:0000256" key="5">
    <source>
        <dbReference type="ARBA" id="ARBA00022801"/>
    </source>
</evidence>
<evidence type="ECO:0000313" key="8">
    <source>
        <dbReference type="EMBL" id="ANS79592.1"/>
    </source>
</evidence>
<dbReference type="PANTHER" id="PTHR38039:SF1">
    <property type="entry name" value="TOXIN YOEB"/>
    <property type="match status" value="1"/>
</dbReference>
<comment type="similarity">
    <text evidence="1">Belongs to the YoeB family.</text>
</comment>
<sequence length="55" mass="6553">MVAEDPFSTPPRYEKLIGDLAGCYSRRINIQHRLVYEVLPDERVVHVLRMWTHDE</sequence>
<evidence type="ECO:0000256" key="7">
    <source>
        <dbReference type="ARBA" id="ARBA00050056"/>
    </source>
</evidence>